<keyword evidence="1" id="KW-1003">Cell membrane</keyword>
<proteinExistence type="predicted"/>
<feature type="chain" id="PRO_5008649884" description="ABC transporter substrate-binding protein" evidence="7">
    <location>
        <begin position="39"/>
        <end position="566"/>
    </location>
</feature>
<evidence type="ECO:0000256" key="6">
    <source>
        <dbReference type="SAM" id="MobiDB-lite"/>
    </source>
</evidence>
<dbReference type="InterPro" id="IPR006059">
    <property type="entry name" value="SBP"/>
</dbReference>
<sequence length="566" mass="63479">MKLLRNTKSVKIEGMVGMKKLKTISTLLVAGLMTTVFAGCTDSGNKGTEPTKAANESTEASKDTKSSGPIKIVRSKDPRNLPVKDMIWYKEYTKVSGINVDWTEIPGEGANEKVNLMLSTGDLPDAFLGTLNTSMVMNYVDSKLFLPIDDYIKDMPNFSKVLAQRPDYKSMITAPDGHIYGLPYIEEMNGLVANHGILTIYKPWLDKLGLPIPKTIDEYRDDLKKFVTNDMNGNGKKDELGLVLANKNAKSGIGSWRNADDFGQFFGLWGQADRSDSMAIDKSGKIFNSAATDAYKQGIQYLHSMYQDGLIDPEFSITDSPKLQAKLRNSDVIAGSVINFSIVDVVGKDRAKDYVPIPYLKGPGGEYGDRDNFTEMHNPVAFVVTKNAKDPKTVLKWADGLYAPEWSVQTNWGPLGYQYKKNDKGVMVFDTLKDGLETYNDMRARNTIQGNSPIAILREYYDKVVEYPQDAQNLYDAMKTVGFVDKHLNDPYISQNLFYDTKTTQRMSQLSPQIYGLIDNNKTKWIMDGGVEKDWDGYTKELEKAGMSEFIGYVQKAYDRFKQNAK</sequence>
<feature type="region of interest" description="Disordered" evidence="6">
    <location>
        <begin position="41"/>
        <end position="75"/>
    </location>
</feature>
<keyword evidence="4" id="KW-0564">Palmitate</keyword>
<evidence type="ECO:0000256" key="1">
    <source>
        <dbReference type="ARBA" id="ARBA00022475"/>
    </source>
</evidence>
<accession>A0A1C1A3D7</accession>
<feature type="signal peptide" evidence="7">
    <location>
        <begin position="1"/>
        <end position="38"/>
    </location>
</feature>
<keyword evidence="9" id="KW-1185">Reference proteome</keyword>
<evidence type="ECO:0000256" key="3">
    <source>
        <dbReference type="ARBA" id="ARBA00023136"/>
    </source>
</evidence>
<evidence type="ECO:0000256" key="2">
    <source>
        <dbReference type="ARBA" id="ARBA00022729"/>
    </source>
</evidence>
<organism evidence="8 9">
    <name type="scientific">Paenibacillus pectinilyticus</name>
    <dbReference type="NCBI Taxonomy" id="512399"/>
    <lineage>
        <taxon>Bacteria</taxon>
        <taxon>Bacillati</taxon>
        <taxon>Bacillota</taxon>
        <taxon>Bacilli</taxon>
        <taxon>Bacillales</taxon>
        <taxon>Paenibacillaceae</taxon>
        <taxon>Paenibacillus</taxon>
    </lineage>
</organism>
<evidence type="ECO:0008006" key="10">
    <source>
        <dbReference type="Google" id="ProtNLM"/>
    </source>
</evidence>
<keyword evidence="3" id="KW-0472">Membrane</keyword>
<dbReference type="STRING" id="512399.A8709_13180"/>
<dbReference type="Gene3D" id="3.40.190.10">
    <property type="entry name" value="Periplasmic binding protein-like II"/>
    <property type="match status" value="2"/>
</dbReference>
<dbReference type="InterPro" id="IPR050490">
    <property type="entry name" value="Bact_solute-bd_prot1"/>
</dbReference>
<dbReference type="Proteomes" id="UP000093309">
    <property type="component" value="Unassembled WGS sequence"/>
</dbReference>
<dbReference type="PANTHER" id="PTHR43649">
    <property type="entry name" value="ARABINOSE-BINDING PROTEIN-RELATED"/>
    <property type="match status" value="1"/>
</dbReference>
<evidence type="ECO:0000256" key="4">
    <source>
        <dbReference type="ARBA" id="ARBA00023139"/>
    </source>
</evidence>
<dbReference type="SUPFAM" id="SSF53850">
    <property type="entry name" value="Periplasmic binding protein-like II"/>
    <property type="match status" value="1"/>
</dbReference>
<dbReference type="Pfam" id="PF13416">
    <property type="entry name" value="SBP_bac_8"/>
    <property type="match status" value="1"/>
</dbReference>
<reference evidence="9" key="1">
    <citation type="submission" date="2016-05" db="EMBL/GenBank/DDBJ databases">
        <title>Paenibacillus oryzae. sp. nov., isolated from the rice root.</title>
        <authorList>
            <person name="Zhang J."/>
            <person name="Zhang X."/>
        </authorList>
    </citation>
    <scope>NUCLEOTIDE SEQUENCE [LARGE SCALE GENOMIC DNA]</scope>
    <source>
        <strain evidence="9">KCTC13222</strain>
    </source>
</reference>
<evidence type="ECO:0000256" key="7">
    <source>
        <dbReference type="SAM" id="SignalP"/>
    </source>
</evidence>
<name>A0A1C1A3D7_9BACL</name>
<evidence type="ECO:0000256" key="5">
    <source>
        <dbReference type="ARBA" id="ARBA00023288"/>
    </source>
</evidence>
<gene>
    <name evidence="8" type="ORF">A8709_13180</name>
</gene>
<comment type="caution">
    <text evidence="8">The sequence shown here is derived from an EMBL/GenBank/DDBJ whole genome shotgun (WGS) entry which is preliminary data.</text>
</comment>
<feature type="compositionally biased region" description="Polar residues" evidence="6">
    <location>
        <begin position="42"/>
        <end position="58"/>
    </location>
</feature>
<evidence type="ECO:0000313" key="9">
    <source>
        <dbReference type="Proteomes" id="UP000093309"/>
    </source>
</evidence>
<keyword evidence="2 7" id="KW-0732">Signal</keyword>
<dbReference type="PANTHER" id="PTHR43649:SF33">
    <property type="entry name" value="POLYGALACTURONAN_RHAMNOGALACTURONAN-BINDING PROTEIN YTCQ"/>
    <property type="match status" value="1"/>
</dbReference>
<dbReference type="EMBL" id="LYPC01000014">
    <property type="protein sequence ID" value="OCT15063.1"/>
    <property type="molecule type" value="Genomic_DNA"/>
</dbReference>
<evidence type="ECO:0000313" key="8">
    <source>
        <dbReference type="EMBL" id="OCT15063.1"/>
    </source>
</evidence>
<dbReference type="AlphaFoldDB" id="A0A1C1A3D7"/>
<dbReference type="OrthoDB" id="9787283at2"/>
<keyword evidence="5" id="KW-0449">Lipoprotein</keyword>
<protein>
    <recommendedName>
        <fullName evidence="10">ABC transporter substrate-binding protein</fullName>
    </recommendedName>
</protein>